<evidence type="ECO:0000313" key="11">
    <source>
        <dbReference type="Proteomes" id="UP000593562"/>
    </source>
</evidence>
<dbReference type="InterPro" id="IPR036396">
    <property type="entry name" value="Cyt_P450_sf"/>
</dbReference>
<proteinExistence type="inferred from homology"/>
<evidence type="ECO:0000256" key="1">
    <source>
        <dbReference type="ARBA" id="ARBA00004167"/>
    </source>
</evidence>
<keyword evidence="7 8" id="KW-0349">Heme</keyword>
<evidence type="ECO:0000256" key="8">
    <source>
        <dbReference type="RuleBase" id="RU000461"/>
    </source>
</evidence>
<evidence type="ECO:0000256" key="9">
    <source>
        <dbReference type="SAM" id="Phobius"/>
    </source>
</evidence>
<dbReference type="PRINTS" id="PR00385">
    <property type="entry name" value="P450"/>
</dbReference>
<keyword evidence="4 7" id="KW-0479">Metal-binding</keyword>
<protein>
    <submittedName>
        <fullName evidence="10">Abietadienol/abietadienal oxidase-like</fullName>
    </submittedName>
</protein>
<dbReference type="SUPFAM" id="SSF48264">
    <property type="entry name" value="Cytochrome P450"/>
    <property type="match status" value="1"/>
</dbReference>
<evidence type="ECO:0000256" key="6">
    <source>
        <dbReference type="ARBA" id="ARBA00023004"/>
    </source>
</evidence>
<gene>
    <name evidence="10" type="ORF">HS088_TW20G00777</name>
</gene>
<dbReference type="GO" id="GO:0016132">
    <property type="term" value="P:brassinosteroid biosynthetic process"/>
    <property type="evidence" value="ECO:0007669"/>
    <property type="project" value="TreeGrafter"/>
</dbReference>
<dbReference type="GO" id="GO:0005506">
    <property type="term" value="F:iron ion binding"/>
    <property type="evidence" value="ECO:0007669"/>
    <property type="project" value="InterPro"/>
</dbReference>
<dbReference type="GO" id="GO:0010268">
    <property type="term" value="P:brassinosteroid homeostasis"/>
    <property type="evidence" value="ECO:0007669"/>
    <property type="project" value="TreeGrafter"/>
</dbReference>
<dbReference type="PANTHER" id="PTHR24286">
    <property type="entry name" value="CYTOCHROME P450 26"/>
    <property type="match status" value="1"/>
</dbReference>
<dbReference type="GO" id="GO:0016020">
    <property type="term" value="C:membrane"/>
    <property type="evidence" value="ECO:0007669"/>
    <property type="project" value="UniProtKB-SubCell"/>
</dbReference>
<keyword evidence="11" id="KW-1185">Reference proteome</keyword>
<dbReference type="PANTHER" id="PTHR24286:SF232">
    <property type="entry name" value="CYTOCHROME P450 SUPERFAMILY PROTEIN"/>
    <property type="match status" value="1"/>
</dbReference>
<accession>A0A7J7C8C9</accession>
<feature type="binding site" description="axial binding residue" evidence="7">
    <location>
        <position position="435"/>
    </location>
    <ligand>
        <name>heme</name>
        <dbReference type="ChEBI" id="CHEBI:30413"/>
    </ligand>
    <ligandPart>
        <name>Fe</name>
        <dbReference type="ChEBI" id="CHEBI:18248"/>
    </ligandPart>
</feature>
<evidence type="ECO:0000256" key="5">
    <source>
        <dbReference type="ARBA" id="ARBA00022989"/>
    </source>
</evidence>
<keyword evidence="6 7" id="KW-0408">Iron</keyword>
<dbReference type="PRINTS" id="PR00465">
    <property type="entry name" value="EP450IV"/>
</dbReference>
<dbReference type="InterPro" id="IPR001128">
    <property type="entry name" value="Cyt_P450"/>
</dbReference>
<dbReference type="EMBL" id="JAAARO010000020">
    <property type="protein sequence ID" value="KAF5730404.1"/>
    <property type="molecule type" value="Genomic_DNA"/>
</dbReference>
<dbReference type="FunCoup" id="A0A7J7C8C9">
    <property type="interactions" value="79"/>
</dbReference>
<dbReference type="CDD" id="cd11043">
    <property type="entry name" value="CYP90-like"/>
    <property type="match status" value="1"/>
</dbReference>
<dbReference type="Gene3D" id="1.10.630.10">
    <property type="entry name" value="Cytochrome P450"/>
    <property type="match status" value="1"/>
</dbReference>
<keyword evidence="5 9" id="KW-1133">Transmembrane helix</keyword>
<comment type="cofactor">
    <cofactor evidence="7">
        <name>heme</name>
        <dbReference type="ChEBI" id="CHEBI:30413"/>
    </cofactor>
</comment>
<keyword evidence="3 9" id="KW-0812">Transmembrane</keyword>
<evidence type="ECO:0000256" key="3">
    <source>
        <dbReference type="ARBA" id="ARBA00022692"/>
    </source>
</evidence>
<comment type="similarity">
    <text evidence="2 8">Belongs to the cytochrome P450 family.</text>
</comment>
<dbReference type="GO" id="GO:0020037">
    <property type="term" value="F:heme binding"/>
    <property type="evidence" value="ECO:0007669"/>
    <property type="project" value="InterPro"/>
</dbReference>
<dbReference type="Proteomes" id="UP000593562">
    <property type="component" value="Unassembled WGS sequence"/>
</dbReference>
<keyword evidence="8" id="KW-0560">Oxidoreductase</keyword>
<keyword evidence="8" id="KW-0503">Monooxygenase</keyword>
<dbReference type="GO" id="GO:0016705">
    <property type="term" value="F:oxidoreductase activity, acting on paired donors, with incorporation or reduction of molecular oxygen"/>
    <property type="evidence" value="ECO:0007669"/>
    <property type="project" value="InterPro"/>
</dbReference>
<comment type="subcellular location">
    <subcellularLocation>
        <location evidence="1">Membrane</location>
        <topology evidence="1">Single-pass membrane protein</topology>
    </subcellularLocation>
</comment>
<dbReference type="InterPro" id="IPR002403">
    <property type="entry name" value="Cyt_P450_E_grp-IV"/>
</dbReference>
<dbReference type="InterPro" id="IPR017972">
    <property type="entry name" value="Cyt_P450_CS"/>
</dbReference>
<organism evidence="10 11">
    <name type="scientific">Tripterygium wilfordii</name>
    <name type="common">Thunder God vine</name>
    <dbReference type="NCBI Taxonomy" id="458696"/>
    <lineage>
        <taxon>Eukaryota</taxon>
        <taxon>Viridiplantae</taxon>
        <taxon>Streptophyta</taxon>
        <taxon>Embryophyta</taxon>
        <taxon>Tracheophyta</taxon>
        <taxon>Spermatophyta</taxon>
        <taxon>Magnoliopsida</taxon>
        <taxon>eudicotyledons</taxon>
        <taxon>Gunneridae</taxon>
        <taxon>Pentapetalae</taxon>
        <taxon>rosids</taxon>
        <taxon>fabids</taxon>
        <taxon>Celastrales</taxon>
        <taxon>Celastraceae</taxon>
        <taxon>Tripterygium</taxon>
    </lineage>
</organism>
<name>A0A7J7C8C9_TRIWF</name>
<dbReference type="GO" id="GO:0016125">
    <property type="term" value="P:sterol metabolic process"/>
    <property type="evidence" value="ECO:0007669"/>
    <property type="project" value="TreeGrafter"/>
</dbReference>
<feature type="transmembrane region" description="Helical" evidence="9">
    <location>
        <begin position="6"/>
        <end position="29"/>
    </location>
</feature>
<dbReference type="PROSITE" id="PS00086">
    <property type="entry name" value="CYTOCHROME_P450"/>
    <property type="match status" value="1"/>
</dbReference>
<evidence type="ECO:0000256" key="7">
    <source>
        <dbReference type="PIRSR" id="PIRSR602403-1"/>
    </source>
</evidence>
<evidence type="ECO:0000256" key="4">
    <source>
        <dbReference type="ARBA" id="ARBA00022723"/>
    </source>
</evidence>
<evidence type="ECO:0000313" key="10">
    <source>
        <dbReference type="EMBL" id="KAF5730404.1"/>
    </source>
</evidence>
<reference evidence="10 11" key="1">
    <citation type="journal article" date="2020" name="Nat. Commun.">
        <title>Genome of Tripterygium wilfordii and identification of cytochrome P450 involved in triptolide biosynthesis.</title>
        <authorList>
            <person name="Tu L."/>
            <person name="Su P."/>
            <person name="Zhang Z."/>
            <person name="Gao L."/>
            <person name="Wang J."/>
            <person name="Hu T."/>
            <person name="Zhou J."/>
            <person name="Zhang Y."/>
            <person name="Zhao Y."/>
            <person name="Liu Y."/>
            <person name="Song Y."/>
            <person name="Tong Y."/>
            <person name="Lu Y."/>
            <person name="Yang J."/>
            <person name="Xu C."/>
            <person name="Jia M."/>
            <person name="Peters R.J."/>
            <person name="Huang L."/>
            <person name="Gao W."/>
        </authorList>
    </citation>
    <scope>NUCLEOTIDE SEQUENCE [LARGE SCALE GENOMIC DNA]</scope>
    <source>
        <strain evidence="11">cv. XIE 37</strain>
        <tissue evidence="10">Leaf</tissue>
    </source>
</reference>
<sequence length="601" mass="69249">MEVYSGGLVWVLIIICLFFFTFVLAKYLLRRRKFDHLPPGRRGWPLIGNSLSWYAAIASSHPSQFAQEQAKRYGKIFSCRLFGEWSVVSVDPTFNRFIMQNEGKLFQSSYPKSFRDLVGKNGVITVQGEQQRRFHAIAANMMRVEKPKFHFLEDIQMVMQQTLQKFHDNETILLQDVCRKANMLLQVSINLMVNQLLGVSSESEINEMAQSFSDFVDGCISIPINFPGLPYHTAMKAREKIISKIYKTIEMLRQLQGASQVGNGVLGRLVNEENLADETVADFIINLLFAGSETTAKTMLFAVYFLTHCPTAMKQLLDEQEGLRRSKSVEDKMLSWQDYKAMSFTQCVIDETLRLAGIAIWLMREAKEDVVYEEYMIPKGCSVVAFTAGVHLDENVYKGALTFNPWRWMDPEKQEMRNWRSSPFYTPFGGGARFCPGAELARLQIALFLHYFVTAYRWTQLKKDRMSFFPSARLVQGFHIRLNRRHQSVKKLILVLLCEGEEERDNGIEKKWGKGKDKIDDEDITFQRMVAKMQEVSGERGGYLHGRGALDSDDLLYLKEQMEAEEDAERLLRRTEKRAFAAFKISFIYMSDFILLILSGI</sequence>
<keyword evidence="9" id="KW-0472">Membrane</keyword>
<comment type="caution">
    <text evidence="10">The sequence shown here is derived from an EMBL/GenBank/DDBJ whole genome shotgun (WGS) entry which is preliminary data.</text>
</comment>
<evidence type="ECO:0000256" key="2">
    <source>
        <dbReference type="ARBA" id="ARBA00010617"/>
    </source>
</evidence>
<dbReference type="Pfam" id="PF00067">
    <property type="entry name" value="p450"/>
    <property type="match status" value="1"/>
</dbReference>
<dbReference type="GO" id="GO:0004497">
    <property type="term" value="F:monooxygenase activity"/>
    <property type="evidence" value="ECO:0007669"/>
    <property type="project" value="UniProtKB-KW"/>
</dbReference>
<dbReference type="InParanoid" id="A0A7J7C8C9"/>
<dbReference type="AlphaFoldDB" id="A0A7J7C8C9"/>